<evidence type="ECO:0008006" key="4">
    <source>
        <dbReference type="Google" id="ProtNLM"/>
    </source>
</evidence>
<feature type="transmembrane region" description="Helical" evidence="1">
    <location>
        <begin position="38"/>
        <end position="59"/>
    </location>
</feature>
<gene>
    <name evidence="2" type="ORF">FKG94_28270</name>
</gene>
<dbReference type="Proteomes" id="UP000319732">
    <property type="component" value="Unassembled WGS sequence"/>
</dbReference>
<name>A0A545SL53_9GAMM</name>
<protein>
    <recommendedName>
        <fullName evidence="4">Biphenyl 2,3-dioxygenase</fullName>
    </recommendedName>
</protein>
<reference evidence="2 3" key="1">
    <citation type="submission" date="2019-06" db="EMBL/GenBank/DDBJ databases">
        <title>Whole genome sequence for Cellvibrionaceae sp. R142.</title>
        <authorList>
            <person name="Wang G."/>
        </authorList>
    </citation>
    <scope>NUCLEOTIDE SEQUENCE [LARGE SCALE GENOMIC DNA]</scope>
    <source>
        <strain evidence="2 3">R142</strain>
    </source>
</reference>
<keyword evidence="1" id="KW-0472">Membrane</keyword>
<sequence length="123" mass="13819">MPSDIKKAAIALVISCISTLMAVYFDGLEFEEISFSDPFTLGINVIWTFIIAWIIWDLFRGEDIKLTLILVGAIMLASVAWDISEFGLGIAQLFDVLELVMFVVAYLLVSSKESKSWYLEKSL</sequence>
<evidence type="ECO:0000313" key="3">
    <source>
        <dbReference type="Proteomes" id="UP000319732"/>
    </source>
</evidence>
<evidence type="ECO:0000256" key="1">
    <source>
        <dbReference type="SAM" id="Phobius"/>
    </source>
</evidence>
<keyword evidence="1" id="KW-0812">Transmembrane</keyword>
<keyword evidence="1" id="KW-1133">Transmembrane helix</keyword>
<feature type="transmembrane region" description="Helical" evidence="1">
    <location>
        <begin position="90"/>
        <end position="109"/>
    </location>
</feature>
<dbReference type="OrthoDB" id="9837861at2"/>
<dbReference type="AlphaFoldDB" id="A0A545SL53"/>
<accession>A0A545SL53</accession>
<feature type="transmembrane region" description="Helical" evidence="1">
    <location>
        <begin position="66"/>
        <end position="84"/>
    </location>
</feature>
<evidence type="ECO:0000313" key="2">
    <source>
        <dbReference type="EMBL" id="TQV65698.1"/>
    </source>
</evidence>
<dbReference type="RefSeq" id="WP_142930309.1">
    <property type="nucleotide sequence ID" value="NZ_ML660131.1"/>
</dbReference>
<organism evidence="2 3">
    <name type="scientific">Exilibacterium tricleocarpae</name>
    <dbReference type="NCBI Taxonomy" id="2591008"/>
    <lineage>
        <taxon>Bacteria</taxon>
        <taxon>Pseudomonadati</taxon>
        <taxon>Pseudomonadota</taxon>
        <taxon>Gammaproteobacteria</taxon>
        <taxon>Cellvibrionales</taxon>
        <taxon>Cellvibrionaceae</taxon>
        <taxon>Exilibacterium</taxon>
    </lineage>
</organism>
<dbReference type="EMBL" id="VHSG01000056">
    <property type="protein sequence ID" value="TQV65698.1"/>
    <property type="molecule type" value="Genomic_DNA"/>
</dbReference>
<keyword evidence="3" id="KW-1185">Reference proteome</keyword>
<proteinExistence type="predicted"/>
<comment type="caution">
    <text evidence="2">The sequence shown here is derived from an EMBL/GenBank/DDBJ whole genome shotgun (WGS) entry which is preliminary data.</text>
</comment>